<protein>
    <submittedName>
        <fullName evidence="1">Uncharacterized protein</fullName>
    </submittedName>
</protein>
<gene>
    <name evidence="1" type="ORF">SLA_2665</name>
</gene>
<organism evidence="1 2">
    <name type="scientific">Streptomyces laurentii</name>
    <dbReference type="NCBI Taxonomy" id="39478"/>
    <lineage>
        <taxon>Bacteria</taxon>
        <taxon>Bacillati</taxon>
        <taxon>Actinomycetota</taxon>
        <taxon>Actinomycetes</taxon>
        <taxon>Kitasatosporales</taxon>
        <taxon>Streptomycetaceae</taxon>
        <taxon>Streptomyces</taxon>
    </lineage>
</organism>
<name>A0A160NXN4_STRLU</name>
<dbReference type="KEGG" id="slau:SLA_2665"/>
<keyword evidence="2" id="KW-1185">Reference proteome</keyword>
<accession>A0A160NXN4</accession>
<dbReference type="EMBL" id="AP017424">
    <property type="protein sequence ID" value="BAU83587.1"/>
    <property type="molecule type" value="Genomic_DNA"/>
</dbReference>
<evidence type="ECO:0000313" key="2">
    <source>
        <dbReference type="Proteomes" id="UP000217676"/>
    </source>
</evidence>
<dbReference type="Proteomes" id="UP000217676">
    <property type="component" value="Chromosome"/>
</dbReference>
<evidence type="ECO:0000313" key="1">
    <source>
        <dbReference type="EMBL" id="BAU83587.1"/>
    </source>
</evidence>
<sequence length="65" mass="6896">MHSDVHLTLHRLTATELRHTADTAAPMVPSAPVRVQLGWKLVEFGLKLAVPGTSRAALAGRALSA</sequence>
<dbReference type="AlphaFoldDB" id="A0A160NXN4"/>
<dbReference type="RefSeq" id="WP_359877250.1">
    <property type="nucleotide sequence ID" value="NZ_JBEYHT010000023.1"/>
</dbReference>
<reference evidence="1 2" key="1">
    <citation type="journal article" date="2016" name="Genome Announc.">
        <title>Complete Genome Sequence of Thiostrepton-Producing Streptomyces laurentii ATCC 31255.</title>
        <authorList>
            <person name="Doi K."/>
            <person name="Fujino Y."/>
            <person name="Nagayoshi Y."/>
            <person name="Ohshima T."/>
            <person name="Ogata S."/>
        </authorList>
    </citation>
    <scope>NUCLEOTIDE SEQUENCE [LARGE SCALE GENOMIC DNA]</scope>
    <source>
        <strain evidence="1 2">ATCC 31255</strain>
    </source>
</reference>
<proteinExistence type="predicted"/>